<dbReference type="PANTHER" id="PTHR43047">
    <property type="entry name" value="TWO-COMPONENT HISTIDINE PROTEIN KINASE"/>
    <property type="match status" value="1"/>
</dbReference>
<evidence type="ECO:0000313" key="10">
    <source>
        <dbReference type="Proteomes" id="UP000075502"/>
    </source>
</evidence>
<feature type="domain" description="Histidine kinase" evidence="7">
    <location>
        <begin position="49"/>
        <end position="265"/>
    </location>
</feature>
<dbReference type="InterPro" id="IPR036890">
    <property type="entry name" value="HATPase_C_sf"/>
</dbReference>
<feature type="region of interest" description="Disordered" evidence="6">
    <location>
        <begin position="265"/>
        <end position="305"/>
    </location>
</feature>
<dbReference type="PANTHER" id="PTHR43047:SF72">
    <property type="entry name" value="OSMOSENSING HISTIDINE PROTEIN KINASE SLN1"/>
    <property type="match status" value="1"/>
</dbReference>
<dbReference type="EC" id="2.7.13.3" evidence="2"/>
<organism evidence="9 10">
    <name type="scientific">Sorangium cellulosum</name>
    <name type="common">Polyangium cellulosum</name>
    <dbReference type="NCBI Taxonomy" id="56"/>
    <lineage>
        <taxon>Bacteria</taxon>
        <taxon>Pseudomonadati</taxon>
        <taxon>Myxococcota</taxon>
        <taxon>Polyangia</taxon>
        <taxon>Polyangiales</taxon>
        <taxon>Polyangiaceae</taxon>
        <taxon>Sorangium</taxon>
    </lineage>
</organism>
<evidence type="ECO:0000256" key="2">
    <source>
        <dbReference type="ARBA" id="ARBA00012438"/>
    </source>
</evidence>
<evidence type="ECO:0000256" key="3">
    <source>
        <dbReference type="ARBA" id="ARBA00022679"/>
    </source>
</evidence>
<evidence type="ECO:0000256" key="4">
    <source>
        <dbReference type="ARBA" id="ARBA00022777"/>
    </source>
</evidence>
<evidence type="ECO:0000313" key="9">
    <source>
        <dbReference type="EMBL" id="KYG08695.1"/>
    </source>
</evidence>
<feature type="compositionally biased region" description="Polar residues" evidence="6">
    <location>
        <begin position="1"/>
        <end position="12"/>
    </location>
</feature>
<dbReference type="PRINTS" id="PR00344">
    <property type="entry name" value="BCTRLSENSOR"/>
</dbReference>
<reference evidence="9 10" key="1">
    <citation type="submission" date="2014-02" db="EMBL/GenBank/DDBJ databases">
        <title>The small core and large imbalanced accessory genome model reveals a collaborative survival strategy of Sorangium cellulosum strains in nature.</title>
        <authorList>
            <person name="Han K."/>
            <person name="Peng R."/>
            <person name="Blom J."/>
            <person name="Li Y.-Z."/>
        </authorList>
    </citation>
    <scope>NUCLEOTIDE SEQUENCE [LARGE SCALE GENOMIC DNA]</scope>
    <source>
        <strain evidence="9 10">So0007-03</strain>
    </source>
</reference>
<comment type="caution">
    <text evidence="9">The sequence shown here is derived from an EMBL/GenBank/DDBJ whole genome shotgun (WGS) entry which is preliminary data.</text>
</comment>
<dbReference type="Gene3D" id="3.40.50.2300">
    <property type="match status" value="1"/>
</dbReference>
<dbReference type="PROSITE" id="PS50109">
    <property type="entry name" value="HIS_KIN"/>
    <property type="match status" value="1"/>
</dbReference>
<keyword evidence="4 9" id="KW-0418">Kinase</keyword>
<dbReference type="Gene3D" id="3.30.565.10">
    <property type="entry name" value="Histidine kinase-like ATPase, C-terminal domain"/>
    <property type="match status" value="1"/>
</dbReference>
<dbReference type="InterPro" id="IPR011006">
    <property type="entry name" value="CheY-like_superfamily"/>
</dbReference>
<evidence type="ECO:0000259" key="8">
    <source>
        <dbReference type="PROSITE" id="PS50110"/>
    </source>
</evidence>
<dbReference type="SUPFAM" id="SSF55874">
    <property type="entry name" value="ATPase domain of HSP90 chaperone/DNA topoisomerase II/histidine kinase"/>
    <property type="match status" value="1"/>
</dbReference>
<evidence type="ECO:0000259" key="7">
    <source>
        <dbReference type="PROSITE" id="PS50109"/>
    </source>
</evidence>
<dbReference type="PROSITE" id="PS50110">
    <property type="entry name" value="RESPONSE_REGULATORY"/>
    <property type="match status" value="1"/>
</dbReference>
<sequence>MAQPTRGGTSEPSTEDGLTLAPPLRGEPGQRTEEERASASLPSAQDLAVALHEVSNALTVIVGCIERAQAGHGAELSRALGVAVSRARDARRLIRRAIGADAEGRPAGDAEVASTPLGEPTRLLADVIDDAVTGLEPEARRSSIALRAEIDPDVARACVSNGAAVVQILTNLLLNAVALSPRGSTVRVDARLDGAAVIVGVADQGPGVPPSRRATLLSSGVSTRPGGAGIGLRHSAALASSAGGALALVPSDEGARFELRWPIEGSAPAHAGGAPGNDGEAGEESGEAETDEAPPAPRSTTSPLPGAVLEGVRILVVEDDDAVVDLLDTALTARGASIVSVQSAVELPGALASGPFQAALLDISPIAQDVLGTVSAVRSANPDVRLVVMSGSAVAAPLPPNSGVSWVRKPFEIREIVEALVR</sequence>
<feature type="region of interest" description="Disordered" evidence="6">
    <location>
        <begin position="1"/>
        <end position="41"/>
    </location>
</feature>
<dbReference type="GO" id="GO:0000155">
    <property type="term" value="F:phosphorelay sensor kinase activity"/>
    <property type="evidence" value="ECO:0007669"/>
    <property type="project" value="TreeGrafter"/>
</dbReference>
<comment type="catalytic activity">
    <reaction evidence="1">
        <text>ATP + protein L-histidine = ADP + protein N-phospho-L-histidine.</text>
        <dbReference type="EC" id="2.7.13.3"/>
    </reaction>
</comment>
<evidence type="ECO:0000256" key="1">
    <source>
        <dbReference type="ARBA" id="ARBA00000085"/>
    </source>
</evidence>
<dbReference type="EMBL" id="JEME01000915">
    <property type="protein sequence ID" value="KYG08695.1"/>
    <property type="molecule type" value="Genomic_DNA"/>
</dbReference>
<proteinExistence type="predicted"/>
<dbReference type="Proteomes" id="UP000075502">
    <property type="component" value="Unassembled WGS sequence"/>
</dbReference>
<dbReference type="GO" id="GO:0009927">
    <property type="term" value="F:histidine phosphotransfer kinase activity"/>
    <property type="evidence" value="ECO:0007669"/>
    <property type="project" value="TreeGrafter"/>
</dbReference>
<accession>A0A150TVG6</accession>
<evidence type="ECO:0000256" key="6">
    <source>
        <dbReference type="SAM" id="MobiDB-lite"/>
    </source>
</evidence>
<dbReference type="GO" id="GO:0005886">
    <property type="term" value="C:plasma membrane"/>
    <property type="evidence" value="ECO:0007669"/>
    <property type="project" value="TreeGrafter"/>
</dbReference>
<dbReference type="Pfam" id="PF02518">
    <property type="entry name" value="HATPase_c"/>
    <property type="match status" value="1"/>
</dbReference>
<protein>
    <recommendedName>
        <fullName evidence="2">histidine kinase</fullName>
        <ecNumber evidence="2">2.7.13.3</ecNumber>
    </recommendedName>
</protein>
<name>A0A150TVG6_SORCE</name>
<feature type="compositionally biased region" description="Acidic residues" evidence="6">
    <location>
        <begin position="280"/>
        <end position="292"/>
    </location>
</feature>
<feature type="domain" description="Response regulatory" evidence="8">
    <location>
        <begin position="313"/>
        <end position="422"/>
    </location>
</feature>
<dbReference type="InterPro" id="IPR005467">
    <property type="entry name" value="His_kinase_dom"/>
</dbReference>
<evidence type="ECO:0000256" key="5">
    <source>
        <dbReference type="PROSITE-ProRule" id="PRU00169"/>
    </source>
</evidence>
<feature type="modified residue" description="4-aspartylphosphate" evidence="5">
    <location>
        <position position="362"/>
    </location>
</feature>
<dbReference type="SMART" id="SM00387">
    <property type="entry name" value="HATPase_c"/>
    <property type="match status" value="1"/>
</dbReference>
<feature type="compositionally biased region" description="Basic and acidic residues" evidence="6">
    <location>
        <begin position="28"/>
        <end position="37"/>
    </location>
</feature>
<dbReference type="SMART" id="SM00448">
    <property type="entry name" value="REC"/>
    <property type="match status" value="1"/>
</dbReference>
<dbReference type="InterPro" id="IPR004358">
    <property type="entry name" value="Sig_transdc_His_kin-like_C"/>
</dbReference>
<dbReference type="InterPro" id="IPR001789">
    <property type="entry name" value="Sig_transdc_resp-reg_receiver"/>
</dbReference>
<dbReference type="InterPro" id="IPR003594">
    <property type="entry name" value="HATPase_dom"/>
</dbReference>
<gene>
    <name evidence="9" type="ORF">BE21_22205</name>
</gene>
<keyword evidence="3" id="KW-0808">Transferase</keyword>
<dbReference type="AlphaFoldDB" id="A0A150TVG6"/>
<keyword evidence="5" id="KW-0597">Phosphoprotein</keyword>
<dbReference type="SUPFAM" id="SSF52172">
    <property type="entry name" value="CheY-like"/>
    <property type="match status" value="1"/>
</dbReference>